<keyword evidence="1" id="KW-0547">Nucleotide-binding</keyword>
<dbReference type="InterPro" id="IPR003439">
    <property type="entry name" value="ABC_transporter-like_ATP-bd"/>
</dbReference>
<evidence type="ECO:0000259" key="3">
    <source>
        <dbReference type="PROSITE" id="PS50893"/>
    </source>
</evidence>
<dbReference type="PROSITE" id="PS50893">
    <property type="entry name" value="ABC_TRANSPORTER_2"/>
    <property type="match status" value="1"/>
</dbReference>
<dbReference type="AlphaFoldDB" id="A0A430APH8"/>
<feature type="domain" description="ABC transporter" evidence="3">
    <location>
        <begin position="1"/>
        <end position="226"/>
    </location>
</feature>
<dbReference type="PANTHER" id="PTHR43158:SF10">
    <property type="entry name" value="ABC TRANSPORTER ATP-BINDING PROTEIN YTRB"/>
    <property type="match status" value="1"/>
</dbReference>
<name>A0A430APH8_9ENTE</name>
<dbReference type="Proteomes" id="UP000286773">
    <property type="component" value="Unassembled WGS sequence"/>
</dbReference>
<dbReference type="PROSITE" id="PS00211">
    <property type="entry name" value="ABC_TRANSPORTER_1"/>
    <property type="match status" value="1"/>
</dbReference>
<dbReference type="Pfam" id="PF00005">
    <property type="entry name" value="ABC_tran"/>
    <property type="match status" value="1"/>
</dbReference>
<gene>
    <name evidence="4" type="ORF">CBF27_11610</name>
</gene>
<dbReference type="GO" id="GO:0005524">
    <property type="term" value="F:ATP binding"/>
    <property type="evidence" value="ECO:0007669"/>
    <property type="project" value="UniProtKB-KW"/>
</dbReference>
<accession>A0A430APH8</accession>
<dbReference type="SMART" id="SM00382">
    <property type="entry name" value="AAA"/>
    <property type="match status" value="1"/>
</dbReference>
<keyword evidence="2" id="KW-0067">ATP-binding</keyword>
<organism evidence="4 5">
    <name type="scientific">Vagococcus acidifermentans</name>
    <dbReference type="NCBI Taxonomy" id="564710"/>
    <lineage>
        <taxon>Bacteria</taxon>
        <taxon>Bacillati</taxon>
        <taxon>Bacillota</taxon>
        <taxon>Bacilli</taxon>
        <taxon>Lactobacillales</taxon>
        <taxon>Enterococcaceae</taxon>
        <taxon>Vagococcus</taxon>
    </lineage>
</organism>
<dbReference type="SUPFAM" id="SSF52540">
    <property type="entry name" value="P-loop containing nucleoside triphosphate hydrolases"/>
    <property type="match status" value="1"/>
</dbReference>
<sequence length="296" mass="34072">MTVKNLNKQIDRQAILEHIGFSVSAGEIVGLIGRNGTGKTTLFRTIANHYAKDSGIVSINGINIDEQPKSYQEIFYLDTQHLFIAGLTPKQIAAYYRLFFEQFDTEKYFALLKKHQLAPDLKFQRFSKGMQALISVITAFSSNASYILLDEPFDGLDIIIKKQVMRLVLNEVSTHQRGIIISSHNLPELEDIIDHVLILKNQTLVRDYYLERIRETSRKFQMVFRKKEVPAVIKENCRIIQVQGRVIIGIFEDLTEELQQEILQLEPALFEEMPITLEDLFAANLTKDSDYVLFDK</sequence>
<dbReference type="CDD" id="cd03230">
    <property type="entry name" value="ABC_DR_subfamily_A"/>
    <property type="match status" value="1"/>
</dbReference>
<protein>
    <submittedName>
        <fullName evidence="4">Multidrug ABC transporter</fullName>
    </submittedName>
</protein>
<evidence type="ECO:0000256" key="1">
    <source>
        <dbReference type="ARBA" id="ARBA00022741"/>
    </source>
</evidence>
<dbReference type="InterPro" id="IPR017871">
    <property type="entry name" value="ABC_transporter-like_CS"/>
</dbReference>
<dbReference type="Gene3D" id="3.40.50.300">
    <property type="entry name" value="P-loop containing nucleotide triphosphate hydrolases"/>
    <property type="match status" value="1"/>
</dbReference>
<proteinExistence type="predicted"/>
<comment type="caution">
    <text evidence="4">The sequence shown here is derived from an EMBL/GenBank/DDBJ whole genome shotgun (WGS) entry which is preliminary data.</text>
</comment>
<dbReference type="PANTHER" id="PTHR43158">
    <property type="entry name" value="SKFA PEPTIDE EXPORT ATP-BINDING PROTEIN SKFE"/>
    <property type="match status" value="1"/>
</dbReference>
<evidence type="ECO:0000313" key="5">
    <source>
        <dbReference type="Proteomes" id="UP000286773"/>
    </source>
</evidence>
<reference evidence="4 5" key="1">
    <citation type="submission" date="2017-05" db="EMBL/GenBank/DDBJ databases">
        <title>Vagococcus spp. assemblies.</title>
        <authorList>
            <person name="Gulvik C.A."/>
        </authorList>
    </citation>
    <scope>NUCLEOTIDE SEQUENCE [LARGE SCALE GENOMIC DNA]</scope>
    <source>
        <strain evidence="4 5">LMG 24798</strain>
    </source>
</reference>
<dbReference type="GO" id="GO:0016887">
    <property type="term" value="F:ATP hydrolysis activity"/>
    <property type="evidence" value="ECO:0007669"/>
    <property type="project" value="InterPro"/>
</dbReference>
<evidence type="ECO:0000256" key="2">
    <source>
        <dbReference type="ARBA" id="ARBA00022840"/>
    </source>
</evidence>
<dbReference type="EMBL" id="NGKC01000015">
    <property type="protein sequence ID" value="RSU09966.1"/>
    <property type="molecule type" value="Genomic_DNA"/>
</dbReference>
<dbReference type="OrthoDB" id="9804819at2"/>
<dbReference type="InterPro" id="IPR027417">
    <property type="entry name" value="P-loop_NTPase"/>
</dbReference>
<evidence type="ECO:0000313" key="4">
    <source>
        <dbReference type="EMBL" id="RSU09966.1"/>
    </source>
</evidence>
<dbReference type="InterPro" id="IPR003593">
    <property type="entry name" value="AAA+_ATPase"/>
</dbReference>
<keyword evidence="5" id="KW-1185">Reference proteome</keyword>